<keyword evidence="4 5" id="KW-0687">Ribonucleoprotein</keyword>
<comment type="subunit">
    <text evidence="2 5">Part of the 50S ribosomal subunit.</text>
</comment>
<gene>
    <name evidence="5" type="primary">rpmD</name>
    <name evidence="8" type="ORF">SAMN04487907_105162</name>
</gene>
<dbReference type="InterPro" id="IPR016082">
    <property type="entry name" value="Ribosomal_uL30_ferredoxin-like"/>
</dbReference>
<dbReference type="Pfam" id="PF00327">
    <property type="entry name" value="Ribosomal_L30"/>
    <property type="match status" value="1"/>
</dbReference>
<dbReference type="HAMAP" id="MF_01371_B">
    <property type="entry name" value="Ribosomal_uL30_B"/>
    <property type="match status" value="1"/>
</dbReference>
<dbReference type="CDD" id="cd01658">
    <property type="entry name" value="Ribosomal_L30"/>
    <property type="match status" value="1"/>
</dbReference>
<dbReference type="FunFam" id="3.30.1390.20:FF:000001">
    <property type="entry name" value="50S ribosomal protein L30"/>
    <property type="match status" value="1"/>
</dbReference>
<dbReference type="GO" id="GO:0006412">
    <property type="term" value="P:translation"/>
    <property type="evidence" value="ECO:0007669"/>
    <property type="project" value="UniProtKB-UniRule"/>
</dbReference>
<comment type="similarity">
    <text evidence="1 5 6">Belongs to the universal ribosomal protein uL30 family.</text>
</comment>
<organism evidence="8 9">
    <name type="scientific">Zunongwangia mangrovi</name>
    <dbReference type="NCBI Taxonomy" id="1334022"/>
    <lineage>
        <taxon>Bacteria</taxon>
        <taxon>Pseudomonadati</taxon>
        <taxon>Bacteroidota</taxon>
        <taxon>Flavobacteriia</taxon>
        <taxon>Flavobacteriales</taxon>
        <taxon>Flavobacteriaceae</taxon>
        <taxon>Zunongwangia</taxon>
    </lineage>
</organism>
<dbReference type="Gene3D" id="3.30.1390.20">
    <property type="entry name" value="Ribosomal protein L30, ferredoxin-like fold domain"/>
    <property type="match status" value="1"/>
</dbReference>
<dbReference type="STRING" id="1334022.SAMN04487907_105162"/>
<evidence type="ECO:0000313" key="9">
    <source>
        <dbReference type="Proteomes" id="UP000199438"/>
    </source>
</evidence>
<dbReference type="PANTHER" id="PTHR15892">
    <property type="entry name" value="MITOCHONDRIAL RIBOSOMAL PROTEIN L30"/>
    <property type="match status" value="1"/>
</dbReference>
<evidence type="ECO:0000313" key="8">
    <source>
        <dbReference type="EMBL" id="SFC54172.1"/>
    </source>
</evidence>
<proteinExistence type="inferred from homology"/>
<dbReference type="PANTHER" id="PTHR15892:SF2">
    <property type="entry name" value="LARGE RIBOSOMAL SUBUNIT PROTEIN UL30M"/>
    <property type="match status" value="1"/>
</dbReference>
<evidence type="ECO:0000256" key="1">
    <source>
        <dbReference type="ARBA" id="ARBA00007594"/>
    </source>
</evidence>
<evidence type="ECO:0000256" key="3">
    <source>
        <dbReference type="ARBA" id="ARBA00022980"/>
    </source>
</evidence>
<evidence type="ECO:0000259" key="7">
    <source>
        <dbReference type="Pfam" id="PF00327"/>
    </source>
</evidence>
<dbReference type="InterPro" id="IPR018038">
    <property type="entry name" value="Ribosomal_uL30_CS"/>
</dbReference>
<feature type="domain" description="Large ribosomal subunit protein uL30-like ferredoxin-like fold" evidence="7">
    <location>
        <begin position="4"/>
        <end position="54"/>
    </location>
</feature>
<protein>
    <recommendedName>
        <fullName evidence="5">Large ribosomal subunit protein uL30</fullName>
    </recommendedName>
</protein>
<reference evidence="9" key="1">
    <citation type="submission" date="2016-10" db="EMBL/GenBank/DDBJ databases">
        <authorList>
            <person name="Varghese N."/>
            <person name="Submissions S."/>
        </authorList>
    </citation>
    <scope>NUCLEOTIDE SEQUENCE [LARGE SCALE GENOMIC DNA]</scope>
    <source>
        <strain evidence="9">DSM 24499</strain>
    </source>
</reference>
<dbReference type="RefSeq" id="WP_217643063.1">
    <property type="nucleotide sequence ID" value="NZ_FOKV01000005.1"/>
</dbReference>
<evidence type="ECO:0000256" key="5">
    <source>
        <dbReference type="HAMAP-Rule" id="MF_01371"/>
    </source>
</evidence>
<dbReference type="GO" id="GO:0022625">
    <property type="term" value="C:cytosolic large ribosomal subunit"/>
    <property type="evidence" value="ECO:0007669"/>
    <property type="project" value="TreeGrafter"/>
</dbReference>
<dbReference type="NCBIfam" id="TIGR01308">
    <property type="entry name" value="rpmD_bact"/>
    <property type="match status" value="1"/>
</dbReference>
<evidence type="ECO:0000256" key="4">
    <source>
        <dbReference type="ARBA" id="ARBA00023274"/>
    </source>
</evidence>
<dbReference type="InterPro" id="IPR005996">
    <property type="entry name" value="Ribosomal_uL30_bac-type"/>
</dbReference>
<keyword evidence="9" id="KW-1185">Reference proteome</keyword>
<sequence>MAKIKVTKVKSAINRTQNQKRVLEALGLRKMGHTVEHEDTPNILGMINKVKHLVSVEETK</sequence>
<dbReference type="EMBL" id="FOKV01000005">
    <property type="protein sequence ID" value="SFC54172.1"/>
    <property type="molecule type" value="Genomic_DNA"/>
</dbReference>
<accession>A0A1I1K1U5</accession>
<dbReference type="SUPFAM" id="SSF55129">
    <property type="entry name" value="Ribosomal protein L30p/L7e"/>
    <property type="match status" value="1"/>
</dbReference>
<evidence type="ECO:0000256" key="6">
    <source>
        <dbReference type="RuleBase" id="RU003734"/>
    </source>
</evidence>
<dbReference type="GO" id="GO:0003735">
    <property type="term" value="F:structural constituent of ribosome"/>
    <property type="evidence" value="ECO:0007669"/>
    <property type="project" value="InterPro"/>
</dbReference>
<evidence type="ECO:0000256" key="2">
    <source>
        <dbReference type="ARBA" id="ARBA00011838"/>
    </source>
</evidence>
<name>A0A1I1K1U5_9FLAO</name>
<dbReference type="AlphaFoldDB" id="A0A1I1K1U5"/>
<dbReference type="Proteomes" id="UP000199438">
    <property type="component" value="Unassembled WGS sequence"/>
</dbReference>
<dbReference type="PIRSF" id="PIRSF002211">
    <property type="entry name" value="Ribosomal_L30_bac-type"/>
    <property type="match status" value="1"/>
</dbReference>
<dbReference type="InterPro" id="IPR036919">
    <property type="entry name" value="Ribo_uL30_ferredoxin-like_sf"/>
</dbReference>
<dbReference type="PROSITE" id="PS00634">
    <property type="entry name" value="RIBOSOMAL_L30"/>
    <property type="match status" value="1"/>
</dbReference>
<keyword evidence="3 5" id="KW-0689">Ribosomal protein</keyword>